<proteinExistence type="predicted"/>
<dbReference type="EMBL" id="JAGTPW010000001">
    <property type="protein sequence ID" value="MBR8643847.1"/>
    <property type="molecule type" value="Genomic_DNA"/>
</dbReference>
<dbReference type="InterPro" id="IPR027417">
    <property type="entry name" value="P-loop_NTPase"/>
</dbReference>
<evidence type="ECO:0000313" key="6">
    <source>
        <dbReference type="Proteomes" id="UP000680045"/>
    </source>
</evidence>
<dbReference type="PROSITE" id="PS50901">
    <property type="entry name" value="FTSK"/>
    <property type="match status" value="1"/>
</dbReference>
<evidence type="ECO:0000256" key="2">
    <source>
        <dbReference type="ARBA" id="ARBA00022840"/>
    </source>
</evidence>
<evidence type="ECO:0000313" key="5">
    <source>
        <dbReference type="EMBL" id="MBR8643847.1"/>
    </source>
</evidence>
<reference evidence="5" key="1">
    <citation type="submission" date="2021-04" db="EMBL/GenBank/DDBJ databases">
        <title>Whole genome sequencing of Enterococci isolates from hospitalized patients.</title>
        <authorList>
            <person name="Ogoti B.M."/>
            <person name="Onyambu F.G."/>
        </authorList>
    </citation>
    <scope>NUCLEOTIDE SEQUENCE</scope>
    <source>
        <strain evidence="5">242</strain>
    </source>
</reference>
<feature type="binding site" evidence="3">
    <location>
        <begin position="46"/>
        <end position="53"/>
    </location>
    <ligand>
        <name>ATP</name>
        <dbReference type="ChEBI" id="CHEBI:30616"/>
    </ligand>
</feature>
<name>A0A941J4E1_9BACI</name>
<evidence type="ECO:0000256" key="1">
    <source>
        <dbReference type="ARBA" id="ARBA00022741"/>
    </source>
</evidence>
<dbReference type="AlphaFoldDB" id="A0A941J4E1"/>
<dbReference type="Proteomes" id="UP000680045">
    <property type="component" value="Unassembled WGS sequence"/>
</dbReference>
<evidence type="ECO:0000259" key="4">
    <source>
        <dbReference type="PROSITE" id="PS50901"/>
    </source>
</evidence>
<dbReference type="PANTHER" id="PTHR22683:SF1">
    <property type="entry name" value="TYPE VII SECRETION SYSTEM PROTEIN ESSC"/>
    <property type="match status" value="1"/>
</dbReference>
<keyword evidence="2 3" id="KW-0067">ATP-binding</keyword>
<evidence type="ECO:0000256" key="3">
    <source>
        <dbReference type="PROSITE-ProRule" id="PRU00289"/>
    </source>
</evidence>
<accession>A0A941J4E1</accession>
<sequence length="146" mass="16689">MEIVREQLQNKISETNLIAPLGLDPLNNIVYMDFSSSLSPHLLTGGTTGSGKSVTLNSIILGMMCLYSNEHVEFLFIDPKKVEFMIYENKQHTIDVITEIDGAVGKLNELVAEMENRYTVFAEKQVTNLEEYLEEYNNTRNYQELF</sequence>
<keyword evidence="1 3" id="KW-0547">Nucleotide-binding</keyword>
<dbReference type="Pfam" id="PF01580">
    <property type="entry name" value="FtsK_SpoIIIE"/>
    <property type="match status" value="1"/>
</dbReference>
<dbReference type="InterPro" id="IPR002543">
    <property type="entry name" value="FtsK_dom"/>
</dbReference>
<comment type="caution">
    <text evidence="5">The sequence shown here is derived from an EMBL/GenBank/DDBJ whole genome shotgun (WGS) entry which is preliminary data.</text>
</comment>
<dbReference type="InterPro" id="IPR050206">
    <property type="entry name" value="FtsK/SpoIIIE/SftA"/>
</dbReference>
<organism evidence="5 6">
    <name type="scientific">Peribacillus frigoritolerans</name>
    <dbReference type="NCBI Taxonomy" id="450367"/>
    <lineage>
        <taxon>Bacteria</taxon>
        <taxon>Bacillati</taxon>
        <taxon>Bacillota</taxon>
        <taxon>Bacilli</taxon>
        <taxon>Bacillales</taxon>
        <taxon>Bacillaceae</taxon>
        <taxon>Peribacillus</taxon>
    </lineage>
</organism>
<feature type="domain" description="FtsK" evidence="4">
    <location>
        <begin position="26"/>
        <end position="146"/>
    </location>
</feature>
<dbReference type="SUPFAM" id="SSF52540">
    <property type="entry name" value="P-loop containing nucleoside triphosphate hydrolases"/>
    <property type="match status" value="1"/>
</dbReference>
<dbReference type="PANTHER" id="PTHR22683">
    <property type="entry name" value="SPORULATION PROTEIN RELATED"/>
    <property type="match status" value="1"/>
</dbReference>
<dbReference type="Gene3D" id="3.40.50.300">
    <property type="entry name" value="P-loop containing nucleotide triphosphate hydrolases"/>
    <property type="match status" value="1"/>
</dbReference>
<gene>
    <name evidence="5" type="ORF">KEH51_00955</name>
</gene>
<dbReference type="GO" id="GO:0003677">
    <property type="term" value="F:DNA binding"/>
    <property type="evidence" value="ECO:0007669"/>
    <property type="project" value="InterPro"/>
</dbReference>
<dbReference type="GO" id="GO:0005524">
    <property type="term" value="F:ATP binding"/>
    <property type="evidence" value="ECO:0007669"/>
    <property type="project" value="UniProtKB-UniRule"/>
</dbReference>
<protein>
    <recommendedName>
        <fullName evidence="4">FtsK domain-containing protein</fullName>
    </recommendedName>
</protein>